<dbReference type="AlphaFoldDB" id="A0A1I1Q1K6"/>
<sequence length="333" mass="34727">MRLSIGAVLVGLISAGAVSATDAPASSPRPQARAEMPAVTPASAPMKPSEAVPVPPARSDAPSAVADDTDLDTATRPRPRNGIFSDVPVSADGLVQVGRQTTRIHFGAEFRPTPRPPHPLAGYTVSKAAMVVPLTPATPHPKVRPAGFGKLFRRRESYSAAGSVCGVNAIKGVAVPTIGRPSSGCGIEAPVRLTEVSGVGLSTPVTIDCTTAKALNKWVDTALKPTVGKRGGGASEITIAASYACRSRNNIPGGKLSEHARGHAVDISGFVLKDGTAVTVLNDWNSSWSKVMKSIHRAACGPFGTVLGPKANKYHLDHFHFDTARYRSGTYCR</sequence>
<reference evidence="4 5" key="1">
    <citation type="submission" date="2016-10" db="EMBL/GenBank/DDBJ databases">
        <authorList>
            <person name="de Groot N.N."/>
        </authorList>
    </citation>
    <scope>NUCLEOTIDE SEQUENCE [LARGE SCALE GENOMIC DNA]</scope>
    <source>
        <strain evidence="4 5">DSM 19548</strain>
    </source>
</reference>
<dbReference type="InterPro" id="IPR009683">
    <property type="entry name" value="Extensin-like_C"/>
</dbReference>
<evidence type="ECO:0000313" key="5">
    <source>
        <dbReference type="Proteomes" id="UP000198728"/>
    </source>
</evidence>
<evidence type="ECO:0000256" key="2">
    <source>
        <dbReference type="SAM" id="SignalP"/>
    </source>
</evidence>
<dbReference type="EMBL" id="FOLG01000016">
    <property type="protein sequence ID" value="SFD13103.1"/>
    <property type="molecule type" value="Genomic_DNA"/>
</dbReference>
<keyword evidence="2" id="KW-0732">Signal</keyword>
<protein>
    <submittedName>
        <fullName evidence="4">Extensin-like protein C-terminus</fullName>
    </submittedName>
</protein>
<dbReference type="Pfam" id="PF06904">
    <property type="entry name" value="Extensin-like_C"/>
    <property type="match status" value="1"/>
</dbReference>
<gene>
    <name evidence="4" type="ORF">SAMN04488094_11645</name>
</gene>
<feature type="domain" description="Extensin-like C-terminal" evidence="3">
    <location>
        <begin position="181"/>
        <end position="333"/>
    </location>
</feature>
<keyword evidence="5" id="KW-1185">Reference proteome</keyword>
<organism evidence="4 5">
    <name type="scientific">Tropicimonas isoalkanivorans</name>
    <dbReference type="NCBI Taxonomy" id="441112"/>
    <lineage>
        <taxon>Bacteria</taxon>
        <taxon>Pseudomonadati</taxon>
        <taxon>Pseudomonadota</taxon>
        <taxon>Alphaproteobacteria</taxon>
        <taxon>Rhodobacterales</taxon>
        <taxon>Roseobacteraceae</taxon>
        <taxon>Tropicimonas</taxon>
    </lineage>
</organism>
<evidence type="ECO:0000313" key="4">
    <source>
        <dbReference type="EMBL" id="SFD13103.1"/>
    </source>
</evidence>
<feature type="compositionally biased region" description="Low complexity" evidence="1">
    <location>
        <begin position="23"/>
        <end position="34"/>
    </location>
</feature>
<dbReference type="STRING" id="441112.SAMN04488094_11645"/>
<accession>A0A1I1Q1K6</accession>
<evidence type="ECO:0000256" key="1">
    <source>
        <dbReference type="SAM" id="MobiDB-lite"/>
    </source>
</evidence>
<dbReference type="Proteomes" id="UP000198728">
    <property type="component" value="Unassembled WGS sequence"/>
</dbReference>
<feature type="chain" id="PRO_5011441043" evidence="2">
    <location>
        <begin position="21"/>
        <end position="333"/>
    </location>
</feature>
<proteinExistence type="predicted"/>
<dbReference type="RefSeq" id="WP_245758927.1">
    <property type="nucleotide sequence ID" value="NZ_FOLG01000016.1"/>
</dbReference>
<feature type="region of interest" description="Disordered" evidence="1">
    <location>
        <begin position="19"/>
        <end position="86"/>
    </location>
</feature>
<feature type="signal peptide" evidence="2">
    <location>
        <begin position="1"/>
        <end position="20"/>
    </location>
</feature>
<evidence type="ECO:0000259" key="3">
    <source>
        <dbReference type="Pfam" id="PF06904"/>
    </source>
</evidence>
<name>A0A1I1Q1K6_9RHOB</name>